<gene>
    <name evidence="3" type="ORF">AXE77_01175</name>
</gene>
<dbReference type="PANTHER" id="PTHR37313">
    <property type="entry name" value="UPF0749 PROTEIN RV1825"/>
    <property type="match status" value="1"/>
</dbReference>
<dbReference type="AlphaFoldDB" id="A0A3E1J266"/>
<organism evidence="3 4">
    <name type="scientific">Gardnerella vaginalis</name>
    <dbReference type="NCBI Taxonomy" id="2702"/>
    <lineage>
        <taxon>Bacteria</taxon>
        <taxon>Bacillati</taxon>
        <taxon>Actinomycetota</taxon>
        <taxon>Actinomycetes</taxon>
        <taxon>Bifidobacteriales</taxon>
        <taxon>Bifidobacteriaceae</taxon>
        <taxon>Gardnerella</taxon>
    </lineage>
</organism>
<sequence>MPVSFEVSAGIALSRRRALFSDSFKWLDAHHVSMNSSHSFVNHHDRRRYIDDYALRLIDDLTNRPVDPLFMDARLSKQPVKPLNRWITRIIVFLICIAIGTVGSQFVRKLHTDPRKAIRTSLANELTGYTNRFDNLVKEVTLLRNSVDHESDRITTPEEDQVSKSDDMINGTRSVEGSGVTLTIANPLSAATDSNSASLPREASAARMRVITDRDIQMFVSVLWEAGAEAIAVNGHRIGAQTSIRIAGQTILVGVNQTQSPYVIEAIGDTGELLKVFNMLKRCRWYAALVNAGINPQISSSRVIRLSAASTGDINFASERGRK</sequence>
<dbReference type="EMBL" id="LRTV01000001">
    <property type="protein sequence ID" value="RFD80446.1"/>
    <property type="molecule type" value="Genomic_DNA"/>
</dbReference>
<dbReference type="InterPro" id="IPR010273">
    <property type="entry name" value="DUF881"/>
</dbReference>
<dbReference type="Pfam" id="PF05949">
    <property type="entry name" value="DUF881"/>
    <property type="match status" value="1"/>
</dbReference>
<protein>
    <recommendedName>
        <fullName evidence="5">DUF881 domain-containing protein</fullName>
    </recommendedName>
</protein>
<dbReference type="PANTHER" id="PTHR37313:SF1">
    <property type="entry name" value="UPF0749 PROTEIN RV1823"/>
    <property type="match status" value="1"/>
</dbReference>
<evidence type="ECO:0000313" key="3">
    <source>
        <dbReference type="EMBL" id="RFD80446.1"/>
    </source>
</evidence>
<keyword evidence="2" id="KW-1133">Transmembrane helix</keyword>
<dbReference type="Gene3D" id="3.30.70.1880">
    <property type="entry name" value="Protein of unknown function DUF881"/>
    <property type="match status" value="1"/>
</dbReference>
<evidence type="ECO:0008006" key="5">
    <source>
        <dbReference type="Google" id="ProtNLM"/>
    </source>
</evidence>
<dbReference type="Proteomes" id="UP000259221">
    <property type="component" value="Unassembled WGS sequence"/>
</dbReference>
<evidence type="ECO:0000256" key="1">
    <source>
        <dbReference type="ARBA" id="ARBA00009108"/>
    </source>
</evidence>
<comment type="similarity">
    <text evidence="1">Belongs to the UPF0749 family.</text>
</comment>
<evidence type="ECO:0000256" key="2">
    <source>
        <dbReference type="SAM" id="Phobius"/>
    </source>
</evidence>
<feature type="transmembrane region" description="Helical" evidence="2">
    <location>
        <begin position="86"/>
        <end position="107"/>
    </location>
</feature>
<keyword evidence="2" id="KW-0472">Membrane</keyword>
<dbReference type="GO" id="GO:0005886">
    <property type="term" value="C:plasma membrane"/>
    <property type="evidence" value="ECO:0007669"/>
    <property type="project" value="TreeGrafter"/>
</dbReference>
<name>A0A3E1J266_GARVA</name>
<reference evidence="3 4" key="1">
    <citation type="submission" date="2016-02" db="EMBL/GenBank/DDBJ databases">
        <authorList>
            <person name="Alioto T."/>
            <person name="Alioto T."/>
        </authorList>
    </citation>
    <scope>NUCLEOTIDE SEQUENCE [LARGE SCALE GENOMIC DNA]</scope>
    <source>
        <strain evidence="3 4">NR010</strain>
    </source>
</reference>
<accession>A0A3E1J266</accession>
<proteinExistence type="inferred from homology"/>
<comment type="caution">
    <text evidence="3">The sequence shown here is derived from an EMBL/GenBank/DDBJ whole genome shotgun (WGS) entry which is preliminary data.</text>
</comment>
<keyword evidence="2" id="KW-0812">Transmembrane</keyword>
<evidence type="ECO:0000313" key="4">
    <source>
        <dbReference type="Proteomes" id="UP000259221"/>
    </source>
</evidence>